<keyword evidence="2" id="KW-0274">FAD</keyword>
<evidence type="ECO:0000313" key="4">
    <source>
        <dbReference type="EMBL" id="PXX05269.1"/>
    </source>
</evidence>
<gene>
    <name evidence="4" type="ORF">C7400_14218</name>
</gene>
<accession>A0ABX5MBY1</accession>
<evidence type="ECO:0000256" key="2">
    <source>
        <dbReference type="ARBA" id="ARBA00022827"/>
    </source>
</evidence>
<dbReference type="Proteomes" id="UP000247515">
    <property type="component" value="Unassembled WGS sequence"/>
</dbReference>
<dbReference type="EMBL" id="QJJV01000042">
    <property type="protein sequence ID" value="PXX05269.1"/>
    <property type="molecule type" value="Genomic_DNA"/>
</dbReference>
<dbReference type="GeneID" id="70360497"/>
<evidence type="ECO:0000259" key="3">
    <source>
        <dbReference type="Pfam" id="PF02913"/>
    </source>
</evidence>
<dbReference type="Pfam" id="PF02913">
    <property type="entry name" value="FAD-oxidase_C"/>
    <property type="match status" value="1"/>
</dbReference>
<dbReference type="InterPro" id="IPR016164">
    <property type="entry name" value="FAD-linked_Oxase-like_C"/>
</dbReference>
<name>A0ABX5MBY1_9BURK</name>
<dbReference type="RefSeq" id="WP_237182049.1">
    <property type="nucleotide sequence ID" value="NZ_CAJMYJ010000047.1"/>
</dbReference>
<keyword evidence="1" id="KW-0285">Flavoprotein</keyword>
<keyword evidence="5" id="KW-1185">Reference proteome</keyword>
<proteinExistence type="predicted"/>
<sequence>MSKPDPVVGWEDAAVEPRHLGAYLREFSALLELYGYKTSVYGRFGDGCIYSGITSTCVTGKA</sequence>
<feature type="domain" description="FAD-binding oxidoreductase/transferase type 4 C-terminal" evidence="3">
    <location>
        <begin position="3"/>
        <end position="49"/>
    </location>
</feature>
<evidence type="ECO:0000256" key="1">
    <source>
        <dbReference type="ARBA" id="ARBA00022630"/>
    </source>
</evidence>
<dbReference type="SUPFAM" id="SSF55103">
    <property type="entry name" value="FAD-linked oxidases, C-terminal domain"/>
    <property type="match status" value="1"/>
</dbReference>
<protein>
    <recommendedName>
        <fullName evidence="3">FAD-binding oxidoreductase/transferase type 4 C-terminal domain-containing protein</fullName>
    </recommendedName>
</protein>
<reference evidence="4 5" key="1">
    <citation type="submission" date="2018-05" db="EMBL/GenBank/DDBJ databases">
        <title>Genomic Encyclopedia of Type Strains, Phase IV (KMG-V): Genome sequencing to study the core and pangenomes of soil and plant-associated prokaryotes.</title>
        <authorList>
            <person name="Whitman W."/>
        </authorList>
    </citation>
    <scope>NUCLEOTIDE SEQUENCE [LARGE SCALE GENOMIC DNA]</scope>
    <source>
        <strain evidence="4 5">SIr-6563</strain>
    </source>
</reference>
<dbReference type="InterPro" id="IPR004113">
    <property type="entry name" value="FAD-bd_oxidored_4_C"/>
</dbReference>
<organism evidence="4 5">
    <name type="scientific">Paraburkholderia tropica</name>
    <dbReference type="NCBI Taxonomy" id="92647"/>
    <lineage>
        <taxon>Bacteria</taxon>
        <taxon>Pseudomonadati</taxon>
        <taxon>Pseudomonadota</taxon>
        <taxon>Betaproteobacteria</taxon>
        <taxon>Burkholderiales</taxon>
        <taxon>Burkholderiaceae</taxon>
        <taxon>Paraburkholderia</taxon>
    </lineage>
</organism>
<comment type="caution">
    <text evidence="4">The sequence shown here is derived from an EMBL/GenBank/DDBJ whole genome shotgun (WGS) entry which is preliminary data.</text>
</comment>
<evidence type="ECO:0000313" key="5">
    <source>
        <dbReference type="Proteomes" id="UP000247515"/>
    </source>
</evidence>